<organism evidence="1 2">
    <name type="scientific">Capsicum baccatum</name>
    <name type="common">Peruvian pepper</name>
    <dbReference type="NCBI Taxonomy" id="33114"/>
    <lineage>
        <taxon>Eukaryota</taxon>
        <taxon>Viridiplantae</taxon>
        <taxon>Streptophyta</taxon>
        <taxon>Embryophyta</taxon>
        <taxon>Tracheophyta</taxon>
        <taxon>Spermatophyta</taxon>
        <taxon>Magnoliopsida</taxon>
        <taxon>eudicotyledons</taxon>
        <taxon>Gunneridae</taxon>
        <taxon>Pentapetalae</taxon>
        <taxon>asterids</taxon>
        <taxon>lamiids</taxon>
        <taxon>Solanales</taxon>
        <taxon>Solanaceae</taxon>
        <taxon>Solanoideae</taxon>
        <taxon>Capsiceae</taxon>
        <taxon>Capsicum</taxon>
    </lineage>
</organism>
<evidence type="ECO:0000313" key="2">
    <source>
        <dbReference type="Proteomes" id="UP000224567"/>
    </source>
</evidence>
<proteinExistence type="predicted"/>
<name>A0A2G2WGW4_CAPBA</name>
<dbReference type="AlphaFoldDB" id="A0A2G2WGW4"/>
<reference evidence="2" key="2">
    <citation type="journal article" date="2017" name="J. Anim. Genet.">
        <title>Multiple reference genome sequences of hot pepper reveal the massive evolution of plant disease resistance genes by retroduplication.</title>
        <authorList>
            <person name="Kim S."/>
            <person name="Park J."/>
            <person name="Yeom S.-I."/>
            <person name="Kim Y.-M."/>
            <person name="Seo E."/>
            <person name="Kim K.-T."/>
            <person name="Kim M.-S."/>
            <person name="Lee J.M."/>
            <person name="Cheong K."/>
            <person name="Shin H.-S."/>
            <person name="Kim S.-B."/>
            <person name="Han K."/>
            <person name="Lee J."/>
            <person name="Park M."/>
            <person name="Lee H.-A."/>
            <person name="Lee H.-Y."/>
            <person name="Lee Y."/>
            <person name="Oh S."/>
            <person name="Lee J.H."/>
            <person name="Choi E."/>
            <person name="Choi E."/>
            <person name="Lee S.E."/>
            <person name="Jeon J."/>
            <person name="Kim H."/>
            <person name="Choi G."/>
            <person name="Song H."/>
            <person name="Lee J."/>
            <person name="Lee S.-C."/>
            <person name="Kwon J.-K."/>
            <person name="Lee H.-Y."/>
            <person name="Koo N."/>
            <person name="Hong Y."/>
            <person name="Kim R.W."/>
            <person name="Kang W.-H."/>
            <person name="Huh J.H."/>
            <person name="Kang B.-C."/>
            <person name="Yang T.-J."/>
            <person name="Lee Y.-H."/>
            <person name="Bennetzen J.L."/>
            <person name="Choi D."/>
        </authorList>
    </citation>
    <scope>NUCLEOTIDE SEQUENCE [LARGE SCALE GENOMIC DNA]</scope>
    <source>
        <strain evidence="2">cv. PBC81</strain>
    </source>
</reference>
<protein>
    <submittedName>
        <fullName evidence="1">Uncharacterized protein</fullName>
    </submittedName>
</protein>
<reference evidence="1 2" key="1">
    <citation type="journal article" date="2017" name="Genome Biol.">
        <title>New reference genome sequences of hot pepper reveal the massive evolution of plant disease-resistance genes by retroduplication.</title>
        <authorList>
            <person name="Kim S."/>
            <person name="Park J."/>
            <person name="Yeom S.I."/>
            <person name="Kim Y.M."/>
            <person name="Seo E."/>
            <person name="Kim K.T."/>
            <person name="Kim M.S."/>
            <person name="Lee J.M."/>
            <person name="Cheong K."/>
            <person name="Shin H.S."/>
            <person name="Kim S.B."/>
            <person name="Han K."/>
            <person name="Lee J."/>
            <person name="Park M."/>
            <person name="Lee H.A."/>
            <person name="Lee H.Y."/>
            <person name="Lee Y."/>
            <person name="Oh S."/>
            <person name="Lee J.H."/>
            <person name="Choi E."/>
            <person name="Choi E."/>
            <person name="Lee S.E."/>
            <person name="Jeon J."/>
            <person name="Kim H."/>
            <person name="Choi G."/>
            <person name="Song H."/>
            <person name="Lee J."/>
            <person name="Lee S.C."/>
            <person name="Kwon J.K."/>
            <person name="Lee H.Y."/>
            <person name="Koo N."/>
            <person name="Hong Y."/>
            <person name="Kim R.W."/>
            <person name="Kang W.H."/>
            <person name="Huh J.H."/>
            <person name="Kang B.C."/>
            <person name="Yang T.J."/>
            <person name="Lee Y.H."/>
            <person name="Bennetzen J.L."/>
            <person name="Choi D."/>
        </authorList>
    </citation>
    <scope>NUCLEOTIDE SEQUENCE [LARGE SCALE GENOMIC DNA]</scope>
    <source>
        <strain evidence="2">cv. PBC81</strain>
    </source>
</reference>
<evidence type="ECO:0000313" key="1">
    <source>
        <dbReference type="EMBL" id="PHT44473.1"/>
    </source>
</evidence>
<dbReference type="Proteomes" id="UP000224567">
    <property type="component" value="Unassembled WGS sequence"/>
</dbReference>
<comment type="caution">
    <text evidence="1">The sequence shown here is derived from an EMBL/GenBank/DDBJ whole genome shotgun (WGS) entry which is preliminary data.</text>
</comment>
<dbReference type="OrthoDB" id="1327090at2759"/>
<gene>
    <name evidence="1" type="ORF">CQW23_13631</name>
</gene>
<keyword evidence="2" id="KW-1185">Reference proteome</keyword>
<accession>A0A2G2WGW4</accession>
<sequence>MESDIDSGSRRAMSLLAVAQPSIEATSADCDSTWPWIKALTRSRRRCATGLTLFLPAWGVAMDAKMKTPQRQLGGTRDSWIKVKVNSPSWKKGTTGCVNPNLILPTQNIFEPLSVTKNIQKEHYMEKNMTSVSQSKVTNELIIAKEKRGEISASRWADLVDKEEGVSPTSLNSRLSPEAPAFVPKSATAKKNESEALVSKLNAFASDEEGT</sequence>
<dbReference type="EMBL" id="MLFT02000006">
    <property type="protein sequence ID" value="PHT44473.1"/>
    <property type="molecule type" value="Genomic_DNA"/>
</dbReference>